<dbReference type="GeneID" id="97382115"/>
<evidence type="ECO:0000313" key="3">
    <source>
        <dbReference type="Proteomes" id="UP000295184"/>
    </source>
</evidence>
<evidence type="ECO:0000256" key="1">
    <source>
        <dbReference type="SAM" id="Phobius"/>
    </source>
</evidence>
<dbReference type="RefSeq" id="WP_058962621.1">
    <property type="nucleotide sequence ID" value="NZ_CABKVM010000010.1"/>
</dbReference>
<feature type="transmembrane region" description="Helical" evidence="1">
    <location>
        <begin position="12"/>
        <end position="36"/>
    </location>
</feature>
<reference evidence="2 3" key="1">
    <citation type="submission" date="2019-03" db="EMBL/GenBank/DDBJ databases">
        <title>Genomic Encyclopedia of Type Strains, Phase IV (KMG-IV): sequencing the most valuable type-strain genomes for metagenomic binning, comparative biology and taxonomic classification.</title>
        <authorList>
            <person name="Goeker M."/>
        </authorList>
    </citation>
    <scope>NUCLEOTIDE SEQUENCE [LARGE SCALE GENOMIC DNA]</scope>
    <source>
        <strain evidence="2 3">DSM 100451</strain>
    </source>
</reference>
<organism evidence="2 3">
    <name type="scientific">Allofournierella massiliensis</name>
    <dbReference type="NCBI Taxonomy" id="1650663"/>
    <lineage>
        <taxon>Bacteria</taxon>
        <taxon>Bacillati</taxon>
        <taxon>Bacillota</taxon>
        <taxon>Clostridia</taxon>
        <taxon>Eubacteriales</taxon>
        <taxon>Oscillospiraceae</taxon>
        <taxon>Allofournierella</taxon>
    </lineage>
</organism>
<dbReference type="EMBL" id="SLUM01000026">
    <property type="protein sequence ID" value="TCL53864.1"/>
    <property type="molecule type" value="Genomic_DNA"/>
</dbReference>
<keyword evidence="1" id="KW-0812">Transmembrane</keyword>
<sequence>MEHKDPGRLAPVLAMALFGLMLACVLGLMALGSGLYGGVTRSMTANNAARASLRYLTTSVRAADAENSLRLEDGPEGVMLVLAEPDSGYETRIYLWQEQLVEEYAPSGSEPSPENAQPVCACTRFDAQLQQRLLVLTTDQGTARVALRCEKGE</sequence>
<protein>
    <submittedName>
        <fullName evidence="2">Uncharacterized protein DUF4860</fullName>
    </submittedName>
</protein>
<accession>A0A4R1QSP0</accession>
<proteinExistence type="predicted"/>
<dbReference type="InterPro" id="IPR032340">
    <property type="entry name" value="DUF4860"/>
</dbReference>
<dbReference type="Proteomes" id="UP000295184">
    <property type="component" value="Unassembled WGS sequence"/>
</dbReference>
<keyword evidence="1" id="KW-1133">Transmembrane helix</keyword>
<name>A0A4R1QSP0_9FIRM</name>
<dbReference type="PROSITE" id="PS51257">
    <property type="entry name" value="PROKAR_LIPOPROTEIN"/>
    <property type="match status" value="1"/>
</dbReference>
<comment type="caution">
    <text evidence="2">The sequence shown here is derived from an EMBL/GenBank/DDBJ whole genome shotgun (WGS) entry which is preliminary data.</text>
</comment>
<dbReference type="STRING" id="1650663.GCA_001486665_00079"/>
<gene>
    <name evidence="2" type="ORF">EDD77_12638</name>
</gene>
<dbReference type="AlphaFoldDB" id="A0A4R1QSP0"/>
<evidence type="ECO:0000313" key="2">
    <source>
        <dbReference type="EMBL" id="TCL53864.1"/>
    </source>
</evidence>
<dbReference type="Pfam" id="PF16152">
    <property type="entry name" value="DUF4860"/>
    <property type="match status" value="1"/>
</dbReference>
<keyword evidence="1" id="KW-0472">Membrane</keyword>
<dbReference type="OrthoDB" id="1847074at2"/>